<proteinExistence type="predicted"/>
<organism evidence="2 3">
    <name type="scientific">Nocardia uniformis</name>
    <dbReference type="NCBI Taxonomy" id="53432"/>
    <lineage>
        <taxon>Bacteria</taxon>
        <taxon>Bacillati</taxon>
        <taxon>Actinomycetota</taxon>
        <taxon>Actinomycetes</taxon>
        <taxon>Mycobacteriales</taxon>
        <taxon>Nocardiaceae</taxon>
        <taxon>Nocardia</taxon>
    </lineage>
</organism>
<protein>
    <recommendedName>
        <fullName evidence="1">Putative metallopeptidase domain-containing protein</fullName>
    </recommendedName>
</protein>
<dbReference type="PANTHER" id="PTHR38730:SF1">
    <property type="entry name" value="SLL7028 PROTEIN"/>
    <property type="match status" value="1"/>
</dbReference>
<evidence type="ECO:0000313" key="3">
    <source>
        <dbReference type="Proteomes" id="UP000586827"/>
    </source>
</evidence>
<comment type="caution">
    <text evidence="2">The sequence shown here is derived from an EMBL/GenBank/DDBJ whole genome shotgun (WGS) entry which is preliminary data.</text>
</comment>
<gene>
    <name evidence="2" type="ORF">HLB23_38835</name>
</gene>
<dbReference type="Proteomes" id="UP000586827">
    <property type="component" value="Unassembled WGS sequence"/>
</dbReference>
<dbReference type="EMBL" id="JABELX010000027">
    <property type="protein sequence ID" value="NNH75742.1"/>
    <property type="molecule type" value="Genomic_DNA"/>
</dbReference>
<evidence type="ECO:0000259" key="1">
    <source>
        <dbReference type="Pfam" id="PF13203"/>
    </source>
</evidence>
<keyword evidence="3" id="KW-1185">Reference proteome</keyword>
<dbReference type="PANTHER" id="PTHR38730">
    <property type="entry name" value="SLL7028 PROTEIN"/>
    <property type="match status" value="1"/>
</dbReference>
<feature type="domain" description="Putative metallopeptidase" evidence="1">
    <location>
        <begin position="227"/>
        <end position="357"/>
    </location>
</feature>
<dbReference type="InterPro" id="IPR025154">
    <property type="entry name" value="Put_metallopeptidase_dom"/>
</dbReference>
<sequence length="611" mass="67362">MSGRSGRRKRRTKPPNPWEEAIIAGWRQVNEHPMFRGLRGGLGAGDSNSMPAEIWAFTTESGGVQYNPRHRASAAEWAWVFAHCLLHAGFGHLDPRTAPERALAENTVTDGRYGDHQPHAVYRAACCAVIDQYLATLKIGQPPFALPPPPGGSDEFALTERWLEGGVPEDYRVGEFPDFFVSSVETAKRCNHRNTFAAGIAAAARDALEDAGRDVTRARRTEMRVWDRALNWFVSSYPLLGGLAAGMKIVADADVARGWDISIAAVNAEAAEIYINPYAGLSNEEWKFVLAHEMLHAALRHGERVGWRDPYLFNVAADYVINGWLIEMGVGEMPEGLLYDPGLKGWSAEQVYDRIAGDMRRLRKLATLRGKGKGDIFGEPLPHSHSPGRFLDLDEYYRGALATGLAYHLSSGRGLLPAGLEQEIRALDQPPLPWDTQLAQWFDEFIPAVERRRSYARASRRQASTPDIPRPAWVKPEEQVRLPTFGVVLDTSGSMSSELMGKGLGAIASYARARDVPYARVVFCDAAAYDAGYTPVDDIAGRVRVRGRGGTVLQPGIRLLERADDFPAEGPILIITDGACDVVRVRHEHAFLVPVGVGLPFRPHGPVFRMS</sequence>
<accession>A0A849CB32</accession>
<name>A0A849CB32_9NOCA</name>
<dbReference type="AlphaFoldDB" id="A0A849CB32"/>
<evidence type="ECO:0000313" key="2">
    <source>
        <dbReference type="EMBL" id="NNH75742.1"/>
    </source>
</evidence>
<dbReference type="Pfam" id="PF13203">
    <property type="entry name" value="DUF2201_N"/>
    <property type="match status" value="1"/>
</dbReference>
<reference evidence="2 3" key="1">
    <citation type="submission" date="2020-05" db="EMBL/GenBank/DDBJ databases">
        <title>MicrobeNet Type strains.</title>
        <authorList>
            <person name="Nicholson A.C."/>
        </authorList>
    </citation>
    <scope>NUCLEOTIDE SEQUENCE [LARGE SCALE GENOMIC DNA]</scope>
    <source>
        <strain evidence="2 3">JCM 3224</strain>
    </source>
</reference>